<dbReference type="PANTHER" id="PTHR11452:SF33">
    <property type="entry name" value="ALPHA-GALACTOSIDASE 2"/>
    <property type="match status" value="1"/>
</dbReference>
<sequence>MTFIADQNDKWSNNAGSPWHYGYEGWNGKSSDDSVLRVPKHLSTFQVMNRSSRAATSDPDILQVGNGGMSAAEYRSYFSIWALSKDHPATITVKESEIGYSASRDIPVNAHDLWANSSSLFQGNLSASLALRDCKMYVLSNI</sequence>
<keyword evidence="4" id="KW-1185">Reference proteome</keyword>
<dbReference type="GO" id="GO:0005975">
    <property type="term" value="P:carbohydrate metabolic process"/>
    <property type="evidence" value="ECO:0007669"/>
    <property type="project" value="InterPro"/>
</dbReference>
<dbReference type="OrthoDB" id="5795902at2759"/>
<name>A0A5J9UT58_9POAL</name>
<evidence type="ECO:0008006" key="5">
    <source>
        <dbReference type="Google" id="ProtNLM"/>
    </source>
</evidence>
<dbReference type="PANTHER" id="PTHR11452">
    <property type="entry name" value="ALPHA-GALACTOSIDASE/ALPHA-N-ACETYLGALACTOSAMINIDASE"/>
    <property type="match status" value="1"/>
</dbReference>
<dbReference type="InterPro" id="IPR013785">
    <property type="entry name" value="Aldolase_TIM"/>
</dbReference>
<dbReference type="EMBL" id="RWGY01000013">
    <property type="protein sequence ID" value="TVU26307.1"/>
    <property type="molecule type" value="Genomic_DNA"/>
</dbReference>
<comment type="caution">
    <text evidence="3">The sequence shown here is derived from an EMBL/GenBank/DDBJ whole genome shotgun (WGS) entry which is preliminary data.</text>
</comment>
<dbReference type="GO" id="GO:0004553">
    <property type="term" value="F:hydrolase activity, hydrolyzing O-glycosyl compounds"/>
    <property type="evidence" value="ECO:0007669"/>
    <property type="project" value="InterPro"/>
</dbReference>
<dbReference type="Proteomes" id="UP000324897">
    <property type="component" value="Chromosome 2"/>
</dbReference>
<evidence type="ECO:0000313" key="3">
    <source>
        <dbReference type="EMBL" id="TVU26307.1"/>
    </source>
</evidence>
<evidence type="ECO:0000256" key="1">
    <source>
        <dbReference type="ARBA" id="ARBA00022801"/>
    </source>
</evidence>
<dbReference type="InterPro" id="IPR002241">
    <property type="entry name" value="Glyco_hydro_27"/>
</dbReference>
<feature type="non-terminal residue" evidence="3">
    <location>
        <position position="1"/>
    </location>
</feature>
<keyword evidence="1" id="KW-0378">Hydrolase</keyword>
<dbReference type="AlphaFoldDB" id="A0A5J9UT58"/>
<evidence type="ECO:0000256" key="2">
    <source>
        <dbReference type="ARBA" id="ARBA00023295"/>
    </source>
</evidence>
<dbReference type="SUPFAM" id="SSF51011">
    <property type="entry name" value="Glycosyl hydrolase domain"/>
    <property type="match status" value="1"/>
</dbReference>
<dbReference type="Gramene" id="TVU26307">
    <property type="protein sequence ID" value="TVU26307"/>
    <property type="gene ID" value="EJB05_28846"/>
</dbReference>
<gene>
    <name evidence="3" type="ORF">EJB05_28846</name>
</gene>
<organism evidence="3 4">
    <name type="scientific">Eragrostis curvula</name>
    <name type="common">weeping love grass</name>
    <dbReference type="NCBI Taxonomy" id="38414"/>
    <lineage>
        <taxon>Eukaryota</taxon>
        <taxon>Viridiplantae</taxon>
        <taxon>Streptophyta</taxon>
        <taxon>Embryophyta</taxon>
        <taxon>Tracheophyta</taxon>
        <taxon>Spermatophyta</taxon>
        <taxon>Magnoliopsida</taxon>
        <taxon>Liliopsida</taxon>
        <taxon>Poales</taxon>
        <taxon>Poaceae</taxon>
        <taxon>PACMAD clade</taxon>
        <taxon>Chloridoideae</taxon>
        <taxon>Eragrostideae</taxon>
        <taxon>Eragrostidinae</taxon>
        <taxon>Eragrostis</taxon>
    </lineage>
</organism>
<evidence type="ECO:0000313" key="4">
    <source>
        <dbReference type="Proteomes" id="UP000324897"/>
    </source>
</evidence>
<reference evidence="3 4" key="1">
    <citation type="journal article" date="2019" name="Sci. Rep.">
        <title>A high-quality genome of Eragrostis curvula grass provides insights into Poaceae evolution and supports new strategies to enhance forage quality.</title>
        <authorList>
            <person name="Carballo J."/>
            <person name="Santos B.A.C.M."/>
            <person name="Zappacosta D."/>
            <person name="Garbus I."/>
            <person name="Selva J.P."/>
            <person name="Gallo C.A."/>
            <person name="Diaz A."/>
            <person name="Albertini E."/>
            <person name="Caccamo M."/>
            <person name="Echenique V."/>
        </authorList>
    </citation>
    <scope>NUCLEOTIDE SEQUENCE [LARGE SCALE GENOMIC DNA]</scope>
    <source>
        <strain evidence="4">cv. Victoria</strain>
        <tissue evidence="3">Leaf</tissue>
    </source>
</reference>
<protein>
    <recommendedName>
        <fullName evidence="5">Alpha-galactosidase</fullName>
    </recommendedName>
</protein>
<dbReference type="GO" id="GO:0009505">
    <property type="term" value="C:plant-type cell wall"/>
    <property type="evidence" value="ECO:0007669"/>
    <property type="project" value="TreeGrafter"/>
</dbReference>
<accession>A0A5J9UT58</accession>
<keyword evidence="2" id="KW-0326">Glycosidase</keyword>
<proteinExistence type="predicted"/>
<dbReference type="Gene3D" id="3.20.20.70">
    <property type="entry name" value="Aldolase class I"/>
    <property type="match status" value="1"/>
</dbReference>